<reference evidence="7 8" key="2">
    <citation type="submission" date="2018-12" db="EMBL/GenBank/DDBJ databases">
        <title>Simiduia agarivorans gen. nov., sp. nov., a marine, agarolytic bacterium isolated from shallow coastal water from Keelung, Taiwan.</title>
        <authorList>
            <person name="Shieh W.Y."/>
        </authorList>
    </citation>
    <scope>NUCLEOTIDE SEQUENCE [LARGE SCALE GENOMIC DNA]</scope>
    <source>
        <strain evidence="7 8">GTF-13</strain>
    </source>
</reference>
<comment type="subunit">
    <text evidence="5">Homodimer.</text>
</comment>
<evidence type="ECO:0000313" key="7">
    <source>
        <dbReference type="EMBL" id="RRJ84325.1"/>
    </source>
</evidence>
<proteinExistence type="inferred from homology"/>
<dbReference type="Gene3D" id="3.40.1280.10">
    <property type="match status" value="1"/>
</dbReference>
<dbReference type="SUPFAM" id="SSF75217">
    <property type="entry name" value="alpha/beta knot"/>
    <property type="match status" value="1"/>
</dbReference>
<dbReference type="InterPro" id="IPR029026">
    <property type="entry name" value="tRNA_m1G_MTases_N"/>
</dbReference>
<dbReference type="GO" id="GO:0005829">
    <property type="term" value="C:cytosol"/>
    <property type="evidence" value="ECO:0007669"/>
    <property type="project" value="TreeGrafter"/>
</dbReference>
<comment type="caution">
    <text evidence="7">The sequence shown here is derived from an EMBL/GenBank/DDBJ whole genome shotgun (WGS) entry which is preliminary data.</text>
</comment>
<protein>
    <recommendedName>
        <fullName evidence="5">tRNA (cytidine/uridine-2'-O-)-methyltransferase TrmJ</fullName>
        <ecNumber evidence="5">2.1.1.200</ecNumber>
    </recommendedName>
    <alternativeName>
        <fullName evidence="5">tRNA (cytidine(32)/uridine(32)-2'-O)-methyltransferase</fullName>
    </alternativeName>
    <alternativeName>
        <fullName evidence="5">tRNA Cm32/Um32 methyltransferase</fullName>
    </alternativeName>
</protein>
<accession>A0A3P3VNP4</accession>
<comment type="subcellular location">
    <subcellularLocation>
        <location evidence="5">Cytoplasm</location>
    </subcellularLocation>
</comment>
<gene>
    <name evidence="5" type="primary">trmJ</name>
    <name evidence="7" type="ORF">D0544_04240</name>
</gene>
<dbReference type="GO" id="GO:0160206">
    <property type="term" value="F:tRNA (cytidine(32)/uridine(32)-2'-O)-methyltransferase activity"/>
    <property type="evidence" value="ECO:0007669"/>
    <property type="project" value="UniProtKB-EC"/>
</dbReference>
<sequence>MQIAFILVEPVLPENVGAAARALKTMGFRDLRLVNSEHHKAKQAQWLAHGSREILEQAQSYPDLDSAIADLDLVVGTTAKKRHQRNYIYSPQELKPLIANKGEACRVGILFGREDQGLANEEIARCDLLTSIPLAASYPSLNLGQAVMLYAWELNQLPGGEVPQQAEAAEAQLGALRYRVRQLLDSLQINRDAKEYRWVEERLGVLAERDIHFMHTLVNSLQRALPADTTQSGSDGTAGI</sequence>
<dbReference type="InterPro" id="IPR004384">
    <property type="entry name" value="RNA_MeTrfase_TrmJ/LasT"/>
</dbReference>
<dbReference type="NCBIfam" id="NF007752">
    <property type="entry name" value="PRK10433.1"/>
    <property type="match status" value="1"/>
</dbReference>
<dbReference type="AlphaFoldDB" id="A0A3P3VNP4"/>
<dbReference type="Proteomes" id="UP000280792">
    <property type="component" value="Unassembled WGS sequence"/>
</dbReference>
<comment type="catalytic activity">
    <reaction evidence="5">
        <text>cytidine(32) in tRNA + S-adenosyl-L-methionine = 2'-O-methylcytidine(32) in tRNA + S-adenosyl-L-homocysteine + H(+)</text>
        <dbReference type="Rhea" id="RHEA:42932"/>
        <dbReference type="Rhea" id="RHEA-COMP:10288"/>
        <dbReference type="Rhea" id="RHEA-COMP:10289"/>
        <dbReference type="ChEBI" id="CHEBI:15378"/>
        <dbReference type="ChEBI" id="CHEBI:57856"/>
        <dbReference type="ChEBI" id="CHEBI:59789"/>
        <dbReference type="ChEBI" id="CHEBI:74495"/>
        <dbReference type="ChEBI" id="CHEBI:82748"/>
        <dbReference type="EC" id="2.1.1.200"/>
    </reaction>
</comment>
<comment type="similarity">
    <text evidence="1">Belongs to the class IV-like SAM-binding methyltransferase superfamily. RNA methyltransferase TrmH family.</text>
</comment>
<dbReference type="GO" id="GO:0003723">
    <property type="term" value="F:RNA binding"/>
    <property type="evidence" value="ECO:0007669"/>
    <property type="project" value="InterPro"/>
</dbReference>
<dbReference type="PANTHER" id="PTHR42786:SF1">
    <property type="entry name" value="TRNA (CYTIDINE_URIDINE-2'-O-)-METHYLTRANSFERASE TRMJ"/>
    <property type="match status" value="1"/>
</dbReference>
<keyword evidence="5" id="KW-0963">Cytoplasm</keyword>
<dbReference type="EMBL" id="QWEZ01000001">
    <property type="protein sequence ID" value="RRJ84325.1"/>
    <property type="molecule type" value="Genomic_DNA"/>
</dbReference>
<dbReference type="GO" id="GO:0002128">
    <property type="term" value="P:tRNA nucleoside ribose methylation"/>
    <property type="evidence" value="ECO:0007669"/>
    <property type="project" value="TreeGrafter"/>
</dbReference>
<evidence type="ECO:0000256" key="2">
    <source>
        <dbReference type="ARBA" id="ARBA00022603"/>
    </source>
</evidence>
<dbReference type="PIRSF" id="PIRSF004808">
    <property type="entry name" value="LasT"/>
    <property type="match status" value="1"/>
</dbReference>
<dbReference type="CDD" id="cd18093">
    <property type="entry name" value="SpoU-like_TrmJ"/>
    <property type="match status" value="1"/>
</dbReference>
<keyword evidence="3 7" id="KW-0808">Transferase</keyword>
<evidence type="ECO:0000259" key="6">
    <source>
        <dbReference type="Pfam" id="PF00588"/>
    </source>
</evidence>
<evidence type="ECO:0000256" key="4">
    <source>
        <dbReference type="ARBA" id="ARBA00022691"/>
    </source>
</evidence>
<dbReference type="InterPro" id="IPR001537">
    <property type="entry name" value="SpoU_MeTrfase"/>
</dbReference>
<evidence type="ECO:0000256" key="1">
    <source>
        <dbReference type="ARBA" id="ARBA00007228"/>
    </source>
</evidence>
<dbReference type="NCBIfam" id="TIGR00050">
    <property type="entry name" value="rRNA_methyl_1"/>
    <property type="match status" value="1"/>
</dbReference>
<dbReference type="GO" id="GO:0106339">
    <property type="term" value="F:tRNA (cytidine(32)-2'-O)-methyltransferase activity"/>
    <property type="evidence" value="ECO:0007669"/>
    <property type="project" value="RHEA"/>
</dbReference>
<keyword evidence="8" id="KW-1185">Reference proteome</keyword>
<reference evidence="7 8" key="1">
    <citation type="submission" date="2018-08" db="EMBL/GenBank/DDBJ databases">
        <authorList>
            <person name="Khan S.A."/>
        </authorList>
    </citation>
    <scope>NUCLEOTIDE SEQUENCE [LARGE SCALE GENOMIC DNA]</scope>
    <source>
        <strain evidence="7 8">GTF-13</strain>
    </source>
</reference>
<evidence type="ECO:0000256" key="3">
    <source>
        <dbReference type="ARBA" id="ARBA00022679"/>
    </source>
</evidence>
<dbReference type="Pfam" id="PF00588">
    <property type="entry name" value="SpoU_methylase"/>
    <property type="match status" value="1"/>
</dbReference>
<dbReference type="InterPro" id="IPR029028">
    <property type="entry name" value="Alpha/beta_knot_MTases"/>
</dbReference>
<comment type="function">
    <text evidence="5">Catalyzes the formation of 2'O-methylated cytidine (Cm32) or 2'O-methylated uridine (Um32) at position 32 in tRNA.</text>
</comment>
<keyword evidence="5" id="KW-0819">tRNA processing</keyword>
<dbReference type="PANTHER" id="PTHR42786">
    <property type="entry name" value="TRNA/RRNA METHYLTRANSFERASE"/>
    <property type="match status" value="1"/>
</dbReference>
<evidence type="ECO:0000256" key="5">
    <source>
        <dbReference type="RuleBase" id="RU362024"/>
    </source>
</evidence>
<comment type="catalytic activity">
    <reaction evidence="5">
        <text>uridine(32) in tRNA + S-adenosyl-L-methionine = 2'-O-methyluridine(32) in tRNA + S-adenosyl-L-homocysteine + H(+)</text>
        <dbReference type="Rhea" id="RHEA:42936"/>
        <dbReference type="Rhea" id="RHEA-COMP:10107"/>
        <dbReference type="Rhea" id="RHEA-COMP:10290"/>
        <dbReference type="ChEBI" id="CHEBI:15378"/>
        <dbReference type="ChEBI" id="CHEBI:57856"/>
        <dbReference type="ChEBI" id="CHEBI:59789"/>
        <dbReference type="ChEBI" id="CHEBI:65315"/>
        <dbReference type="ChEBI" id="CHEBI:74478"/>
        <dbReference type="EC" id="2.1.1.200"/>
    </reaction>
</comment>
<feature type="domain" description="tRNA/rRNA methyltransferase SpoU type" evidence="6">
    <location>
        <begin position="3"/>
        <end position="150"/>
    </location>
</feature>
<keyword evidence="2 5" id="KW-0489">Methyltransferase</keyword>
<dbReference type="RefSeq" id="WP_125014753.1">
    <property type="nucleotide sequence ID" value="NZ_QWEZ01000001.1"/>
</dbReference>
<dbReference type="EC" id="2.1.1.200" evidence="5"/>
<keyword evidence="4 5" id="KW-0949">S-adenosyl-L-methionine</keyword>
<organism evidence="7 8">
    <name type="scientific">Aestuariirhabdus litorea</name>
    <dbReference type="NCBI Taxonomy" id="2528527"/>
    <lineage>
        <taxon>Bacteria</taxon>
        <taxon>Pseudomonadati</taxon>
        <taxon>Pseudomonadota</taxon>
        <taxon>Gammaproteobacteria</taxon>
        <taxon>Oceanospirillales</taxon>
        <taxon>Aestuariirhabdaceae</taxon>
        <taxon>Aestuariirhabdus</taxon>
    </lineage>
</organism>
<name>A0A3P3VNP4_9GAMM</name>
<evidence type="ECO:0000313" key="8">
    <source>
        <dbReference type="Proteomes" id="UP000280792"/>
    </source>
</evidence>